<organism evidence="2 3">
    <name type="scientific">Collybiopsis luxurians FD-317 M1</name>
    <dbReference type="NCBI Taxonomy" id="944289"/>
    <lineage>
        <taxon>Eukaryota</taxon>
        <taxon>Fungi</taxon>
        <taxon>Dikarya</taxon>
        <taxon>Basidiomycota</taxon>
        <taxon>Agaricomycotina</taxon>
        <taxon>Agaricomycetes</taxon>
        <taxon>Agaricomycetidae</taxon>
        <taxon>Agaricales</taxon>
        <taxon>Marasmiineae</taxon>
        <taxon>Omphalotaceae</taxon>
        <taxon>Collybiopsis</taxon>
        <taxon>Collybiopsis luxurians</taxon>
    </lineage>
</organism>
<accession>A0A0D0BAT8</accession>
<dbReference type="AlphaFoldDB" id="A0A0D0BAT8"/>
<evidence type="ECO:0000256" key="1">
    <source>
        <dbReference type="SAM" id="MobiDB-lite"/>
    </source>
</evidence>
<feature type="region of interest" description="Disordered" evidence="1">
    <location>
        <begin position="46"/>
        <end position="68"/>
    </location>
</feature>
<sequence>MTRYYNLYHTLGTQELLHKRLDLIVIALVFCVRVYTTLPIQIPFHPAPNPKKQPTPQTPSQPPANTSSVTHVSFTCSFPLSAPRWSSGCLITRRRETFVTCGWMWPLVSTGVGAGAGLGADVD</sequence>
<feature type="compositionally biased region" description="Pro residues" evidence="1">
    <location>
        <begin position="46"/>
        <end position="62"/>
    </location>
</feature>
<protein>
    <submittedName>
        <fullName evidence="2">Uncharacterized protein</fullName>
    </submittedName>
</protein>
<name>A0A0D0BAT8_9AGAR</name>
<dbReference type="EMBL" id="KN834773">
    <property type="protein sequence ID" value="KIK60835.1"/>
    <property type="molecule type" value="Genomic_DNA"/>
</dbReference>
<keyword evidence="3" id="KW-1185">Reference proteome</keyword>
<dbReference type="HOGENOM" id="CLU_2015530_0_0_1"/>
<reference evidence="2 3" key="1">
    <citation type="submission" date="2014-04" db="EMBL/GenBank/DDBJ databases">
        <title>Evolutionary Origins and Diversification of the Mycorrhizal Mutualists.</title>
        <authorList>
            <consortium name="DOE Joint Genome Institute"/>
            <consortium name="Mycorrhizal Genomics Consortium"/>
            <person name="Kohler A."/>
            <person name="Kuo A."/>
            <person name="Nagy L.G."/>
            <person name="Floudas D."/>
            <person name="Copeland A."/>
            <person name="Barry K.W."/>
            <person name="Cichocki N."/>
            <person name="Veneault-Fourrey C."/>
            <person name="LaButti K."/>
            <person name="Lindquist E.A."/>
            <person name="Lipzen A."/>
            <person name="Lundell T."/>
            <person name="Morin E."/>
            <person name="Murat C."/>
            <person name="Riley R."/>
            <person name="Ohm R."/>
            <person name="Sun H."/>
            <person name="Tunlid A."/>
            <person name="Henrissat B."/>
            <person name="Grigoriev I.V."/>
            <person name="Hibbett D.S."/>
            <person name="Martin F."/>
        </authorList>
    </citation>
    <scope>NUCLEOTIDE SEQUENCE [LARGE SCALE GENOMIC DNA]</scope>
    <source>
        <strain evidence="2 3">FD-317 M1</strain>
    </source>
</reference>
<gene>
    <name evidence="2" type="ORF">GYMLUDRAFT_596666</name>
</gene>
<evidence type="ECO:0000313" key="2">
    <source>
        <dbReference type="EMBL" id="KIK60835.1"/>
    </source>
</evidence>
<dbReference type="Proteomes" id="UP000053593">
    <property type="component" value="Unassembled WGS sequence"/>
</dbReference>
<proteinExistence type="predicted"/>
<evidence type="ECO:0000313" key="3">
    <source>
        <dbReference type="Proteomes" id="UP000053593"/>
    </source>
</evidence>